<protein>
    <submittedName>
        <fullName evidence="2">Uncharacterized protein</fullName>
    </submittedName>
</protein>
<sequence length="199" mass="23399">MIQEPLQLATVEWNTRQITRRRSKHTLQHRSTVAIIDRKTTRRIGEYDEDYEEERATEYRAIIDEENKLLHHSSWKRNVPSINATSSPSIDTQPHRRNRKRASTDIAAYPSIDPKVDRVREGDQSIGSWADDHHHESYAVETVVYAEDELNEGFTDEELLNMQIRDEADQHQSKTVWERTRTSHPIDRAIRPSIDTHHQ</sequence>
<evidence type="ECO:0000313" key="2">
    <source>
        <dbReference type="EMBL" id="KAF3583436.1"/>
    </source>
</evidence>
<dbReference type="Proteomes" id="UP000712600">
    <property type="component" value="Unassembled WGS sequence"/>
</dbReference>
<name>A0A8S9RS57_BRACR</name>
<dbReference type="EMBL" id="QGKX02000088">
    <property type="protein sequence ID" value="KAF3583436.1"/>
    <property type="molecule type" value="Genomic_DNA"/>
</dbReference>
<dbReference type="AlphaFoldDB" id="A0A8S9RS57"/>
<gene>
    <name evidence="2" type="ORF">F2Q69_00030555</name>
</gene>
<evidence type="ECO:0000313" key="3">
    <source>
        <dbReference type="Proteomes" id="UP000712600"/>
    </source>
</evidence>
<organism evidence="2 3">
    <name type="scientific">Brassica cretica</name>
    <name type="common">Mustard</name>
    <dbReference type="NCBI Taxonomy" id="69181"/>
    <lineage>
        <taxon>Eukaryota</taxon>
        <taxon>Viridiplantae</taxon>
        <taxon>Streptophyta</taxon>
        <taxon>Embryophyta</taxon>
        <taxon>Tracheophyta</taxon>
        <taxon>Spermatophyta</taxon>
        <taxon>Magnoliopsida</taxon>
        <taxon>eudicotyledons</taxon>
        <taxon>Gunneridae</taxon>
        <taxon>Pentapetalae</taxon>
        <taxon>rosids</taxon>
        <taxon>malvids</taxon>
        <taxon>Brassicales</taxon>
        <taxon>Brassicaceae</taxon>
        <taxon>Brassiceae</taxon>
        <taxon>Brassica</taxon>
    </lineage>
</organism>
<feature type="region of interest" description="Disordered" evidence="1">
    <location>
        <begin position="80"/>
        <end position="103"/>
    </location>
</feature>
<feature type="region of interest" description="Disordered" evidence="1">
    <location>
        <begin position="167"/>
        <end position="199"/>
    </location>
</feature>
<proteinExistence type="predicted"/>
<reference evidence="2" key="1">
    <citation type="submission" date="2019-12" db="EMBL/GenBank/DDBJ databases">
        <title>Genome sequencing and annotation of Brassica cretica.</title>
        <authorList>
            <person name="Studholme D.J."/>
            <person name="Sarris P."/>
        </authorList>
    </citation>
    <scope>NUCLEOTIDE SEQUENCE</scope>
    <source>
        <strain evidence="2">PFS-109/04</strain>
        <tissue evidence="2">Leaf</tissue>
    </source>
</reference>
<feature type="compositionally biased region" description="Polar residues" evidence="1">
    <location>
        <begin position="80"/>
        <end position="92"/>
    </location>
</feature>
<comment type="caution">
    <text evidence="2">The sequence shown here is derived from an EMBL/GenBank/DDBJ whole genome shotgun (WGS) entry which is preliminary data.</text>
</comment>
<evidence type="ECO:0000256" key="1">
    <source>
        <dbReference type="SAM" id="MobiDB-lite"/>
    </source>
</evidence>
<accession>A0A8S9RS57</accession>